<dbReference type="EMBL" id="HBUE01076219">
    <property type="protein sequence ID" value="CAG6475171.1"/>
    <property type="molecule type" value="Transcribed_RNA"/>
</dbReference>
<organism evidence="2">
    <name type="scientific">Culex pipiens</name>
    <name type="common">House mosquito</name>
    <dbReference type="NCBI Taxonomy" id="7175"/>
    <lineage>
        <taxon>Eukaryota</taxon>
        <taxon>Metazoa</taxon>
        <taxon>Ecdysozoa</taxon>
        <taxon>Arthropoda</taxon>
        <taxon>Hexapoda</taxon>
        <taxon>Insecta</taxon>
        <taxon>Pterygota</taxon>
        <taxon>Neoptera</taxon>
        <taxon>Endopterygota</taxon>
        <taxon>Diptera</taxon>
        <taxon>Nematocera</taxon>
        <taxon>Culicoidea</taxon>
        <taxon>Culicidae</taxon>
        <taxon>Culicinae</taxon>
        <taxon>Culicini</taxon>
        <taxon>Culex</taxon>
        <taxon>Culex</taxon>
    </lineage>
</organism>
<evidence type="ECO:0000256" key="1">
    <source>
        <dbReference type="SAM" id="MobiDB-lite"/>
    </source>
</evidence>
<feature type="region of interest" description="Disordered" evidence="1">
    <location>
        <begin position="13"/>
        <end position="47"/>
    </location>
</feature>
<reference evidence="2" key="1">
    <citation type="submission" date="2021-05" db="EMBL/GenBank/DDBJ databases">
        <authorList>
            <person name="Alioto T."/>
            <person name="Alioto T."/>
            <person name="Gomez Garrido J."/>
        </authorList>
    </citation>
    <scope>NUCLEOTIDE SEQUENCE</scope>
</reference>
<feature type="compositionally biased region" description="Polar residues" evidence="1">
    <location>
        <begin position="33"/>
        <end position="44"/>
    </location>
</feature>
<protein>
    <submittedName>
        <fullName evidence="2">(northern house mosquito) hypothetical protein</fullName>
    </submittedName>
</protein>
<dbReference type="AlphaFoldDB" id="A0A8D8BG21"/>
<proteinExistence type="predicted"/>
<name>A0A8D8BG21_CULPI</name>
<dbReference type="EMBL" id="HBUE01076216">
    <property type="protein sequence ID" value="CAG6475166.1"/>
    <property type="molecule type" value="Transcribed_RNA"/>
</dbReference>
<feature type="compositionally biased region" description="Basic and acidic residues" evidence="1">
    <location>
        <begin position="13"/>
        <end position="32"/>
    </location>
</feature>
<evidence type="ECO:0000313" key="2">
    <source>
        <dbReference type="EMBL" id="CAG6475171.1"/>
    </source>
</evidence>
<accession>A0A8D8BG21</accession>
<sequence>MYDLRKDVLQRAISDRSLPERSHQRNRAETETNHLLQQATTGETQPARVQVQMQGLSGNVSVQSIAQRSSSEISQWSQIHLRALRCQLQHQTRAQIPRNVPSHERNCLPV</sequence>